<dbReference type="Proteomes" id="UP000199058">
    <property type="component" value="Unassembled WGS sequence"/>
</dbReference>
<keyword evidence="2" id="KW-0732">Signal</keyword>
<evidence type="ECO:0000313" key="3">
    <source>
        <dbReference type="EMBL" id="SFC05664.1"/>
    </source>
</evidence>
<accession>A0A1I1G229</accession>
<dbReference type="PROSITE" id="PS51257">
    <property type="entry name" value="PROKAR_LIPOPROTEIN"/>
    <property type="match status" value="1"/>
</dbReference>
<feature type="compositionally biased region" description="Acidic residues" evidence="1">
    <location>
        <begin position="203"/>
        <end position="215"/>
    </location>
</feature>
<name>A0A1I1G229_9GAMM</name>
<evidence type="ECO:0000256" key="2">
    <source>
        <dbReference type="SAM" id="SignalP"/>
    </source>
</evidence>
<dbReference type="OrthoDB" id="7107862at2"/>
<dbReference type="AlphaFoldDB" id="A0A1I1G229"/>
<sequence length="215" mass="23354">MKNKALKLLAAATTTAFLAGCGTTGGFTQYDRHGLYSSDTAGNLPYVEIGPAQASTRSFFWTSCDEMVEEVAIDLAEQTAALGGNAMINLRWRSVGSDEMLSVPHCDTGWGWAALGGVGLLHPWTKSAYAEGVMVYIDQEDKDYLVTRVADVRQQILDDLAAQRAAEEEARRQAEEEARRQAEEEAERQRLAEEEAAAAAEAAEADAEEEASDED</sequence>
<evidence type="ECO:0008006" key="5">
    <source>
        <dbReference type="Google" id="ProtNLM"/>
    </source>
</evidence>
<protein>
    <recommendedName>
        <fullName evidence="5">Lipoprotein</fullName>
    </recommendedName>
</protein>
<feature type="compositionally biased region" description="Basic and acidic residues" evidence="1">
    <location>
        <begin position="165"/>
        <end position="193"/>
    </location>
</feature>
<organism evidence="3 4">
    <name type="scientific">Marinospirillum celere</name>
    <dbReference type="NCBI Taxonomy" id="1122252"/>
    <lineage>
        <taxon>Bacteria</taxon>
        <taxon>Pseudomonadati</taxon>
        <taxon>Pseudomonadota</taxon>
        <taxon>Gammaproteobacteria</taxon>
        <taxon>Oceanospirillales</taxon>
        <taxon>Oceanospirillaceae</taxon>
        <taxon>Marinospirillum</taxon>
    </lineage>
</organism>
<feature type="signal peptide" evidence="2">
    <location>
        <begin position="1"/>
        <end position="19"/>
    </location>
</feature>
<gene>
    <name evidence="3" type="ORF">SAMN05660443_1356</name>
</gene>
<dbReference type="RefSeq" id="WP_091961024.1">
    <property type="nucleotide sequence ID" value="NZ_FOLH01000002.1"/>
</dbReference>
<reference evidence="3 4" key="1">
    <citation type="submission" date="2016-10" db="EMBL/GenBank/DDBJ databases">
        <authorList>
            <person name="de Groot N.N."/>
        </authorList>
    </citation>
    <scope>NUCLEOTIDE SEQUENCE [LARGE SCALE GENOMIC DNA]</scope>
    <source>
        <strain evidence="3 4">DSM 18438</strain>
    </source>
</reference>
<feature type="region of interest" description="Disordered" evidence="1">
    <location>
        <begin position="163"/>
        <end position="215"/>
    </location>
</feature>
<evidence type="ECO:0000313" key="4">
    <source>
        <dbReference type="Proteomes" id="UP000199058"/>
    </source>
</evidence>
<evidence type="ECO:0000256" key="1">
    <source>
        <dbReference type="SAM" id="MobiDB-lite"/>
    </source>
</evidence>
<feature type="chain" id="PRO_5011755738" description="Lipoprotein" evidence="2">
    <location>
        <begin position="20"/>
        <end position="215"/>
    </location>
</feature>
<keyword evidence="4" id="KW-1185">Reference proteome</keyword>
<proteinExistence type="predicted"/>
<dbReference type="EMBL" id="FOLH01000002">
    <property type="protein sequence ID" value="SFC05664.1"/>
    <property type="molecule type" value="Genomic_DNA"/>
</dbReference>